<organism evidence="1 2">
    <name type="scientific">Sphingobium rhizovicinum</name>
    <dbReference type="NCBI Taxonomy" id="432308"/>
    <lineage>
        <taxon>Bacteria</taxon>
        <taxon>Pseudomonadati</taxon>
        <taxon>Pseudomonadota</taxon>
        <taxon>Alphaproteobacteria</taxon>
        <taxon>Sphingomonadales</taxon>
        <taxon>Sphingomonadaceae</taxon>
        <taxon>Sphingobium</taxon>
    </lineage>
</organism>
<proteinExistence type="predicted"/>
<keyword evidence="2" id="KW-1185">Reference proteome</keyword>
<protein>
    <recommendedName>
        <fullName evidence="3">Lipoprotein</fullName>
    </recommendedName>
</protein>
<evidence type="ECO:0008006" key="3">
    <source>
        <dbReference type="Google" id="ProtNLM"/>
    </source>
</evidence>
<gene>
    <name evidence="1" type="ORF">ACFOKF_04870</name>
</gene>
<dbReference type="RefSeq" id="WP_380793640.1">
    <property type="nucleotide sequence ID" value="NZ_JBHRVU010000004.1"/>
</dbReference>
<comment type="caution">
    <text evidence="1">The sequence shown here is derived from an EMBL/GenBank/DDBJ whole genome shotgun (WGS) entry which is preliminary data.</text>
</comment>
<dbReference type="Proteomes" id="UP001595681">
    <property type="component" value="Unassembled WGS sequence"/>
</dbReference>
<evidence type="ECO:0000313" key="2">
    <source>
        <dbReference type="Proteomes" id="UP001595681"/>
    </source>
</evidence>
<dbReference type="EMBL" id="JBHRVU010000004">
    <property type="protein sequence ID" value="MFC3440541.1"/>
    <property type="molecule type" value="Genomic_DNA"/>
</dbReference>
<evidence type="ECO:0000313" key="1">
    <source>
        <dbReference type="EMBL" id="MFC3440541.1"/>
    </source>
</evidence>
<reference evidence="2" key="1">
    <citation type="journal article" date="2019" name="Int. J. Syst. Evol. Microbiol.">
        <title>The Global Catalogue of Microorganisms (GCM) 10K type strain sequencing project: providing services to taxonomists for standard genome sequencing and annotation.</title>
        <authorList>
            <consortium name="The Broad Institute Genomics Platform"/>
            <consortium name="The Broad Institute Genome Sequencing Center for Infectious Disease"/>
            <person name="Wu L."/>
            <person name="Ma J."/>
        </authorList>
    </citation>
    <scope>NUCLEOTIDE SEQUENCE [LARGE SCALE GENOMIC DNA]</scope>
    <source>
        <strain evidence="2">CCM 7491</strain>
    </source>
</reference>
<name>A0ABV7NAL3_9SPHN</name>
<sequence>MTSPIRLLAMAGLLALPACSPPPIRIDVGKAADGRMQAHLSQDWGFIIPRREAPCIREIALHSVETPYGNPIWQARRAGDDTQCTPLSTIILGAPPPGFAQTGPLPKTLRGPYLLTIRGIGFGDRVVSLAP</sequence>
<accession>A0ABV7NAL3</accession>